<keyword evidence="2" id="KW-0238">DNA-binding</keyword>
<dbReference type="PANTHER" id="PTHR35790">
    <property type="entry name" value="HTH-TYPE TRANSCRIPTIONAL REGULATOR PCHR"/>
    <property type="match status" value="1"/>
</dbReference>
<evidence type="ECO:0000256" key="2">
    <source>
        <dbReference type="ARBA" id="ARBA00023125"/>
    </source>
</evidence>
<dbReference type="GO" id="GO:0003700">
    <property type="term" value="F:DNA-binding transcription factor activity"/>
    <property type="evidence" value="ECO:0007669"/>
    <property type="project" value="InterPro"/>
</dbReference>
<keyword evidence="1" id="KW-0805">Transcription regulation</keyword>
<comment type="caution">
    <text evidence="6">The sequence shown here is derived from an EMBL/GenBank/DDBJ whole genome shotgun (WGS) entry which is preliminary data.</text>
</comment>
<keyword evidence="7" id="KW-1185">Reference proteome</keyword>
<dbReference type="InterPro" id="IPR000835">
    <property type="entry name" value="HTH_MarR-typ"/>
</dbReference>
<feature type="compositionally biased region" description="Polar residues" evidence="4">
    <location>
        <begin position="1"/>
        <end position="17"/>
    </location>
</feature>
<dbReference type="Proteomes" id="UP000255207">
    <property type="component" value="Unassembled WGS sequence"/>
</dbReference>
<dbReference type="InterPro" id="IPR036388">
    <property type="entry name" value="WH-like_DNA-bd_sf"/>
</dbReference>
<dbReference type="PANTHER" id="PTHR35790:SF4">
    <property type="entry name" value="HTH-TYPE TRANSCRIPTIONAL REGULATOR PCHR"/>
    <property type="match status" value="1"/>
</dbReference>
<feature type="compositionally biased region" description="Basic and acidic residues" evidence="4">
    <location>
        <begin position="20"/>
        <end position="34"/>
    </location>
</feature>
<organism evidence="6 7">
    <name type="scientific">Bosea caraganae</name>
    <dbReference type="NCBI Taxonomy" id="2763117"/>
    <lineage>
        <taxon>Bacteria</taxon>
        <taxon>Pseudomonadati</taxon>
        <taxon>Pseudomonadota</taxon>
        <taxon>Alphaproteobacteria</taxon>
        <taxon>Hyphomicrobiales</taxon>
        <taxon>Boseaceae</taxon>
        <taxon>Bosea</taxon>
    </lineage>
</organism>
<dbReference type="InterPro" id="IPR036390">
    <property type="entry name" value="WH_DNA-bd_sf"/>
</dbReference>
<dbReference type="EMBL" id="QQTP01000009">
    <property type="protein sequence ID" value="RDJ22861.1"/>
    <property type="molecule type" value="Genomic_DNA"/>
</dbReference>
<dbReference type="GO" id="GO:0003677">
    <property type="term" value="F:DNA binding"/>
    <property type="evidence" value="ECO:0007669"/>
    <property type="project" value="UniProtKB-KW"/>
</dbReference>
<evidence type="ECO:0000259" key="5">
    <source>
        <dbReference type="PROSITE" id="PS50995"/>
    </source>
</evidence>
<proteinExistence type="predicted"/>
<accession>A0A370L385</accession>
<evidence type="ECO:0000256" key="4">
    <source>
        <dbReference type="SAM" id="MobiDB-lite"/>
    </source>
</evidence>
<keyword evidence="3" id="KW-0804">Transcription</keyword>
<dbReference type="OrthoDB" id="8906692at2"/>
<dbReference type="Pfam" id="PF12802">
    <property type="entry name" value="MarR_2"/>
    <property type="match status" value="1"/>
</dbReference>
<gene>
    <name evidence="6" type="ORF">DWE98_16945</name>
</gene>
<dbReference type="SUPFAM" id="SSF46785">
    <property type="entry name" value="Winged helix' DNA-binding domain"/>
    <property type="match status" value="1"/>
</dbReference>
<dbReference type="PROSITE" id="PS50995">
    <property type="entry name" value="HTH_MARR_2"/>
    <property type="match status" value="1"/>
</dbReference>
<sequence>MSTKLPATQDLLHQNSLRQDSLRQDPPRQDPPRQDLLHLEQFLPYRLNVVGSFASRALGRIYNERFGIGIPEWRVIAQLGEFGRLTSRDIGELSQMHKTKVSRAVTELEARGFVTRSENRQDRRESFVALTAPGARIYAEIVPLALAFQARWTEGLAPEELRVFERVLSILTERGRHLAGTYHENER</sequence>
<dbReference type="RefSeq" id="WP_114830471.1">
    <property type="nucleotide sequence ID" value="NZ_QQTO01000012.1"/>
</dbReference>
<feature type="region of interest" description="Disordered" evidence="4">
    <location>
        <begin position="1"/>
        <end position="34"/>
    </location>
</feature>
<dbReference type="Gene3D" id="1.10.10.10">
    <property type="entry name" value="Winged helix-like DNA-binding domain superfamily/Winged helix DNA-binding domain"/>
    <property type="match status" value="1"/>
</dbReference>
<reference evidence="7" key="1">
    <citation type="submission" date="2018-07" db="EMBL/GenBank/DDBJ databases">
        <authorList>
            <person name="Safronova V.I."/>
            <person name="Chirak E.R."/>
            <person name="Sazanova A.L."/>
        </authorList>
    </citation>
    <scope>NUCLEOTIDE SEQUENCE [LARGE SCALE GENOMIC DNA]</scope>
    <source>
        <strain evidence="7">RCAM04685</strain>
    </source>
</reference>
<dbReference type="SMART" id="SM00347">
    <property type="entry name" value="HTH_MARR"/>
    <property type="match status" value="1"/>
</dbReference>
<dbReference type="PRINTS" id="PR00598">
    <property type="entry name" value="HTHMARR"/>
</dbReference>
<evidence type="ECO:0000313" key="6">
    <source>
        <dbReference type="EMBL" id="RDJ22861.1"/>
    </source>
</evidence>
<protein>
    <submittedName>
        <fullName evidence="6">MarR family transcriptional regulator</fullName>
    </submittedName>
</protein>
<name>A0A370L385_9HYPH</name>
<evidence type="ECO:0000256" key="3">
    <source>
        <dbReference type="ARBA" id="ARBA00023163"/>
    </source>
</evidence>
<evidence type="ECO:0000313" key="7">
    <source>
        <dbReference type="Proteomes" id="UP000255207"/>
    </source>
</evidence>
<feature type="domain" description="HTH marR-type" evidence="5">
    <location>
        <begin position="33"/>
        <end position="173"/>
    </location>
</feature>
<dbReference type="AlphaFoldDB" id="A0A370L385"/>
<evidence type="ECO:0000256" key="1">
    <source>
        <dbReference type="ARBA" id="ARBA00023015"/>
    </source>
</evidence>
<dbReference type="InterPro" id="IPR052067">
    <property type="entry name" value="Metal_resp_HTH_trans_reg"/>
</dbReference>